<protein>
    <submittedName>
        <fullName evidence="1">Uncharacterized protein</fullName>
    </submittedName>
</protein>
<reference evidence="1 2" key="1">
    <citation type="journal article" date="2020" name="Front. Microbiol.">
        <title>Design of Bacterial Strain-Specific qPCR Assays Using NGS Data and Publicly Available Resources and Its Application to Track Biocontrol Strains.</title>
        <authorList>
            <person name="Hernandez I."/>
            <person name="Sant C."/>
            <person name="Martinez R."/>
            <person name="Fernandez C."/>
        </authorList>
    </citation>
    <scope>NUCLEOTIDE SEQUENCE [LARGE SCALE GENOMIC DNA]</scope>
    <source>
        <strain evidence="1 2">B24</strain>
    </source>
</reference>
<sequence>MTKHVYPRGEVWASPGFDFYAFLAAGRPGGKGKGSRSGGLPSRIHELRRFVGLEGGSLAEARKRDFEAYAADLPRLRQLAEDHAAQPENAPQLGDSRRKGSALFLGRSRAGKDTLVECTAAELVRLAGLAGLAWSVVRPAGEHASENIGTAEVVHHEDLRFQFSRSYDDALRYLDPNRATFTAARNKNLPPVAPRAILMTSSETLGSLALSMKARKSSEDLATTADKFGAVNVDEFLFRLGFVVEVTKPTSIALDDRDGTKREMLVAISRVEMVPDSRIEEVQNRDGDARLGHIRTSHTLEPIAIVKGCDPAARFLAHEIMAHFSPDVAAKIPEAMQAFAPERQAIEEAHRAILDQRARDHEAAMVAAAEAEYGPDYAAHFAANHLDGDRSPNPLGVPILSDAWRGQFRFPCCIATRAISKTLTAAPAVYRG</sequence>
<organism evidence="1 2">
    <name type="scientific">Microbacterium esteraromaticum</name>
    <dbReference type="NCBI Taxonomy" id="57043"/>
    <lineage>
        <taxon>Bacteria</taxon>
        <taxon>Bacillati</taxon>
        <taxon>Actinomycetota</taxon>
        <taxon>Actinomycetes</taxon>
        <taxon>Micrococcales</taxon>
        <taxon>Microbacteriaceae</taxon>
        <taxon>Microbacterium</taxon>
    </lineage>
</organism>
<evidence type="ECO:0000313" key="1">
    <source>
        <dbReference type="EMBL" id="QMU96295.1"/>
    </source>
</evidence>
<dbReference type="RefSeq" id="WP_182254515.1">
    <property type="nucleotide sequence ID" value="NZ_CP043732.1"/>
</dbReference>
<name>A0A7D7W7B1_9MICO</name>
<dbReference type="EMBL" id="CP043732">
    <property type="protein sequence ID" value="QMU96295.1"/>
    <property type="molecule type" value="Genomic_DNA"/>
</dbReference>
<dbReference type="AlphaFoldDB" id="A0A7D7W7B1"/>
<evidence type="ECO:0000313" key="2">
    <source>
        <dbReference type="Proteomes" id="UP000515708"/>
    </source>
</evidence>
<accession>A0A7D7W7B1</accession>
<dbReference type="Proteomes" id="UP000515708">
    <property type="component" value="Chromosome"/>
</dbReference>
<gene>
    <name evidence="1" type="ORF">FVO59_03035</name>
</gene>
<proteinExistence type="predicted"/>